<dbReference type="Pfam" id="PF01650">
    <property type="entry name" value="Peptidase_C13"/>
    <property type="match status" value="1"/>
</dbReference>
<evidence type="ECO:0000256" key="1">
    <source>
        <dbReference type="SAM" id="MobiDB-lite"/>
    </source>
</evidence>
<feature type="transmembrane region" description="Helical" evidence="2">
    <location>
        <begin position="136"/>
        <end position="157"/>
    </location>
</feature>
<proteinExistence type="predicted"/>
<protein>
    <submittedName>
        <fullName evidence="3">Peptidase C13 family protein</fullName>
    </submittedName>
</protein>
<sequence length="485" mass="55109">MQEIKSTPFFFQNFKNNLIAGMWLFVGSRRSLSWVAPTPLQLLFWVIAGCAANSLFSWIVADGQGQFNPQGLISYLLWPFLALIVGIFLSQRTELQRIMLVPALLWLILDVHVALLQSFLQYLGKLDLLPYFSYSFLPQLFLALFVWQSLAVVWVLARTLRWPWWELLLIMFATLFTMVVWQSSVKSQPIWKIAEVQPTISEKALYAQSELLNQALQNLQPSNFIDTQWYFLGIAGAGYQDVFRSEVERIKEQFDTRFGTFGRSIALVNNDQSTEQLPMATPTSIERALTRIGGVMNRENDVLFLYMTSHGDVNQFELSNAPIAMDPINPKWLREALDNSGIRWRVIVISACYSGSFIPALQSPDTLIITASAADKSSFGCSNEADYTYFGRAFFDEAMREQTDLKEAFDQAKSTVGTWEAAQGFEPSEPQWVIGDNMKLMLPQLEQRLFPKTTVTLPKQDGVILPSKPKNQNKPDLTPQLHPQG</sequence>
<feature type="transmembrane region" description="Helical" evidence="2">
    <location>
        <begin position="103"/>
        <end position="124"/>
    </location>
</feature>
<dbReference type="InterPro" id="IPR029030">
    <property type="entry name" value="Caspase-like_dom_sf"/>
</dbReference>
<feature type="transmembrane region" description="Helical" evidence="2">
    <location>
        <begin position="42"/>
        <end position="60"/>
    </location>
</feature>
<evidence type="ECO:0000313" key="3">
    <source>
        <dbReference type="EMBL" id="SDC10465.1"/>
    </source>
</evidence>
<keyword evidence="2" id="KW-0472">Membrane</keyword>
<dbReference type="AlphaFoldDB" id="A0A1G6IWK9"/>
<dbReference type="OrthoDB" id="345222at2"/>
<dbReference type="Gene3D" id="3.40.50.1460">
    <property type="match status" value="1"/>
</dbReference>
<feature type="transmembrane region" description="Helical" evidence="2">
    <location>
        <begin position="164"/>
        <end position="181"/>
    </location>
</feature>
<dbReference type="GO" id="GO:0006508">
    <property type="term" value="P:proteolysis"/>
    <property type="evidence" value="ECO:0007669"/>
    <property type="project" value="InterPro"/>
</dbReference>
<reference evidence="4" key="1">
    <citation type="submission" date="2016-09" db="EMBL/GenBank/DDBJ databases">
        <authorList>
            <person name="Varghese N."/>
            <person name="Submissions S."/>
        </authorList>
    </citation>
    <scope>NUCLEOTIDE SEQUENCE [LARGE SCALE GENOMIC DNA]</scope>
    <source>
        <strain evidence="4">ANC 3699</strain>
    </source>
</reference>
<keyword evidence="2" id="KW-1133">Transmembrane helix</keyword>
<feature type="region of interest" description="Disordered" evidence="1">
    <location>
        <begin position="460"/>
        <end position="485"/>
    </location>
</feature>
<dbReference type="SUPFAM" id="SSF52129">
    <property type="entry name" value="Caspase-like"/>
    <property type="match status" value="1"/>
</dbReference>
<evidence type="ECO:0000256" key="2">
    <source>
        <dbReference type="SAM" id="Phobius"/>
    </source>
</evidence>
<keyword evidence="4" id="KW-1185">Reference proteome</keyword>
<dbReference type="Proteomes" id="UP000242317">
    <property type="component" value="Unassembled WGS sequence"/>
</dbReference>
<name>A0A1G6IWK9_9GAMM</name>
<dbReference type="InterPro" id="IPR001096">
    <property type="entry name" value="Peptidase_C13"/>
</dbReference>
<dbReference type="EMBL" id="FMYK01000003">
    <property type="protein sequence ID" value="SDC10465.1"/>
    <property type="molecule type" value="Genomic_DNA"/>
</dbReference>
<dbReference type="RefSeq" id="WP_092617869.1">
    <property type="nucleotide sequence ID" value="NZ_FMYK01000003.1"/>
</dbReference>
<organism evidence="3 4">
    <name type="scientific">Acinetobacter marinus</name>
    <dbReference type="NCBI Taxonomy" id="281375"/>
    <lineage>
        <taxon>Bacteria</taxon>
        <taxon>Pseudomonadati</taxon>
        <taxon>Pseudomonadota</taxon>
        <taxon>Gammaproteobacteria</taxon>
        <taxon>Moraxellales</taxon>
        <taxon>Moraxellaceae</taxon>
        <taxon>Acinetobacter</taxon>
    </lineage>
</organism>
<accession>A0A1G6IWK9</accession>
<gene>
    <name evidence="3" type="ORF">SAMN05421749_103157</name>
</gene>
<keyword evidence="2" id="KW-0812">Transmembrane</keyword>
<dbReference type="GO" id="GO:0008233">
    <property type="term" value="F:peptidase activity"/>
    <property type="evidence" value="ECO:0007669"/>
    <property type="project" value="InterPro"/>
</dbReference>
<evidence type="ECO:0000313" key="4">
    <source>
        <dbReference type="Proteomes" id="UP000242317"/>
    </source>
</evidence>
<feature type="transmembrane region" description="Helical" evidence="2">
    <location>
        <begin position="72"/>
        <end position="91"/>
    </location>
</feature>
<feature type="compositionally biased region" description="Polar residues" evidence="1">
    <location>
        <begin position="469"/>
        <end position="485"/>
    </location>
</feature>